<dbReference type="InterPro" id="IPR004147">
    <property type="entry name" value="ABC1_dom"/>
</dbReference>
<comment type="similarity">
    <text evidence="1">Belongs to the protein kinase superfamily. ADCK protein kinase family.</text>
</comment>
<evidence type="ECO:0000313" key="3">
    <source>
        <dbReference type="EnsemblProtists" id="EOD23095"/>
    </source>
</evidence>
<dbReference type="PANTHER" id="PTHR10566">
    <property type="entry name" value="CHAPERONE-ACTIVITY OF BC1 COMPLEX CABC1 -RELATED"/>
    <property type="match status" value="1"/>
</dbReference>
<dbReference type="PROSITE" id="PS50011">
    <property type="entry name" value="PROTEIN_KINASE_DOM"/>
    <property type="match status" value="1"/>
</dbReference>
<name>A0A0D3JHW0_EMIH1</name>
<dbReference type="Proteomes" id="UP000013827">
    <property type="component" value="Unassembled WGS sequence"/>
</dbReference>
<dbReference type="Pfam" id="PF03109">
    <property type="entry name" value="ABC1"/>
    <property type="match status" value="1"/>
</dbReference>
<feature type="domain" description="Protein kinase" evidence="2">
    <location>
        <begin position="233"/>
        <end position="468"/>
    </location>
</feature>
<dbReference type="HOGENOM" id="CLU_584764_0_0_1"/>
<proteinExistence type="inferred from homology"/>
<reference evidence="4" key="1">
    <citation type="journal article" date="2013" name="Nature">
        <title>Pan genome of the phytoplankton Emiliania underpins its global distribution.</title>
        <authorList>
            <person name="Read B.A."/>
            <person name="Kegel J."/>
            <person name="Klute M.J."/>
            <person name="Kuo A."/>
            <person name="Lefebvre S.C."/>
            <person name="Maumus F."/>
            <person name="Mayer C."/>
            <person name="Miller J."/>
            <person name="Monier A."/>
            <person name="Salamov A."/>
            <person name="Young J."/>
            <person name="Aguilar M."/>
            <person name="Claverie J.M."/>
            <person name="Frickenhaus S."/>
            <person name="Gonzalez K."/>
            <person name="Herman E.K."/>
            <person name="Lin Y.C."/>
            <person name="Napier J."/>
            <person name="Ogata H."/>
            <person name="Sarno A.F."/>
            <person name="Shmutz J."/>
            <person name="Schroeder D."/>
            <person name="de Vargas C."/>
            <person name="Verret F."/>
            <person name="von Dassow P."/>
            <person name="Valentin K."/>
            <person name="Van de Peer Y."/>
            <person name="Wheeler G."/>
            <person name="Dacks J.B."/>
            <person name="Delwiche C.F."/>
            <person name="Dyhrman S.T."/>
            <person name="Glockner G."/>
            <person name="John U."/>
            <person name="Richards T."/>
            <person name="Worden A.Z."/>
            <person name="Zhang X."/>
            <person name="Grigoriev I.V."/>
            <person name="Allen A.E."/>
            <person name="Bidle K."/>
            <person name="Borodovsky M."/>
            <person name="Bowler C."/>
            <person name="Brownlee C."/>
            <person name="Cock J.M."/>
            <person name="Elias M."/>
            <person name="Gladyshev V.N."/>
            <person name="Groth M."/>
            <person name="Guda C."/>
            <person name="Hadaegh A."/>
            <person name="Iglesias-Rodriguez M.D."/>
            <person name="Jenkins J."/>
            <person name="Jones B.M."/>
            <person name="Lawson T."/>
            <person name="Leese F."/>
            <person name="Lindquist E."/>
            <person name="Lobanov A."/>
            <person name="Lomsadze A."/>
            <person name="Malik S.B."/>
            <person name="Marsh M.E."/>
            <person name="Mackinder L."/>
            <person name="Mock T."/>
            <person name="Mueller-Roeber B."/>
            <person name="Pagarete A."/>
            <person name="Parker M."/>
            <person name="Probert I."/>
            <person name="Quesneville H."/>
            <person name="Raines C."/>
            <person name="Rensing S.A."/>
            <person name="Riano-Pachon D.M."/>
            <person name="Richier S."/>
            <person name="Rokitta S."/>
            <person name="Shiraiwa Y."/>
            <person name="Soanes D.M."/>
            <person name="van der Giezen M."/>
            <person name="Wahlund T.M."/>
            <person name="Williams B."/>
            <person name="Wilson W."/>
            <person name="Wolfe G."/>
            <person name="Wurch L.L."/>
        </authorList>
    </citation>
    <scope>NUCLEOTIDE SEQUENCE</scope>
</reference>
<dbReference type="GO" id="GO:0005524">
    <property type="term" value="F:ATP binding"/>
    <property type="evidence" value="ECO:0007669"/>
    <property type="project" value="InterPro"/>
</dbReference>
<dbReference type="CDD" id="cd05121">
    <property type="entry name" value="ABC1_ADCK3-like"/>
    <property type="match status" value="1"/>
</dbReference>
<dbReference type="PaxDb" id="2903-EOD23095"/>
<dbReference type="SUPFAM" id="SSF56112">
    <property type="entry name" value="Protein kinase-like (PK-like)"/>
    <property type="match status" value="1"/>
</dbReference>
<dbReference type="GeneID" id="17268642"/>
<accession>A0A0D3JHW0</accession>
<dbReference type="EnsemblProtists" id="EOD23095">
    <property type="protein sequence ID" value="EOD23095"/>
    <property type="gene ID" value="EMIHUDRAFT_447814"/>
</dbReference>
<dbReference type="eggNOG" id="KOG1235">
    <property type="taxonomic scope" value="Eukaryota"/>
</dbReference>
<dbReference type="InterPro" id="IPR000719">
    <property type="entry name" value="Prot_kinase_dom"/>
</dbReference>
<dbReference type="STRING" id="2903.R1E8S3"/>
<evidence type="ECO:0000313" key="4">
    <source>
        <dbReference type="Proteomes" id="UP000013827"/>
    </source>
</evidence>
<sequence>MLLFAWAWHAPHAVLPGRTPSRAAPQPSLPLRPALQPRAATASCSVAEPPEAELPSAATTEALPPLFAQIEKSLEALTGNPQLLLEAVVGLNLPGGVATYDRDRVVGYFQRRPTLMVSRAYEFLRAFQRVRSAWEATDGSVDRGVVLRSELSALGPVAVKVGQTLSQRPDILPEDVCEALKGLQTSNEPFPNEEAYRVIAEDFGAKGPLAPGLPSPLQRHEGFDPDAPPLFAKLTADCIASASLGQVYRGTMHDGREIAVKVQRPGALRQCLLDGSVIIVALKAIQGRYWNGDLLAIFDSITLTNTNGIVQELDFRNEARNAAAFKRSLSFLGYVPVTLPELTTRRAMAMEWVHGRHLSDLAPEEAMRMTFMSCEAVTAGLVLTGIVHADPHEGNIMLADDGRLVFLDFGLMSGVEEGIMEAFASGIQCVLSKDYVGLVRAFVDTGFIGTPIEWRAKESDPWQTTHPA</sequence>
<keyword evidence="4" id="KW-1185">Reference proteome</keyword>
<dbReference type="OMA" id="TANWHRI"/>
<evidence type="ECO:0000256" key="1">
    <source>
        <dbReference type="ARBA" id="ARBA00009670"/>
    </source>
</evidence>
<dbReference type="AlphaFoldDB" id="A0A0D3JHW0"/>
<reference evidence="3" key="2">
    <citation type="submission" date="2024-10" db="UniProtKB">
        <authorList>
            <consortium name="EnsemblProtists"/>
        </authorList>
    </citation>
    <scope>IDENTIFICATION</scope>
</reference>
<dbReference type="InterPro" id="IPR011009">
    <property type="entry name" value="Kinase-like_dom_sf"/>
</dbReference>
<dbReference type="PANTHER" id="PTHR10566:SF123">
    <property type="entry name" value="PROTEIN KINASE SUPERFAMILY PROTEIN"/>
    <property type="match status" value="1"/>
</dbReference>
<dbReference type="InterPro" id="IPR050154">
    <property type="entry name" value="UbiB_kinase"/>
</dbReference>
<protein>
    <recommendedName>
        <fullName evidence="2">Protein kinase domain-containing protein</fullName>
    </recommendedName>
</protein>
<dbReference type="KEGG" id="ehx:EMIHUDRAFT_447814"/>
<dbReference type="Gene3D" id="1.10.510.10">
    <property type="entry name" value="Transferase(Phosphotransferase) domain 1"/>
    <property type="match status" value="1"/>
</dbReference>
<dbReference type="GO" id="GO:0004672">
    <property type="term" value="F:protein kinase activity"/>
    <property type="evidence" value="ECO:0007669"/>
    <property type="project" value="InterPro"/>
</dbReference>
<dbReference type="RefSeq" id="XP_005775524.1">
    <property type="nucleotide sequence ID" value="XM_005775467.1"/>
</dbReference>
<evidence type="ECO:0000259" key="2">
    <source>
        <dbReference type="PROSITE" id="PS50011"/>
    </source>
</evidence>
<organism evidence="3 4">
    <name type="scientific">Emiliania huxleyi (strain CCMP1516)</name>
    <dbReference type="NCBI Taxonomy" id="280463"/>
    <lineage>
        <taxon>Eukaryota</taxon>
        <taxon>Haptista</taxon>
        <taxon>Haptophyta</taxon>
        <taxon>Prymnesiophyceae</taxon>
        <taxon>Isochrysidales</taxon>
        <taxon>Noelaerhabdaceae</taxon>
        <taxon>Emiliania</taxon>
    </lineage>
</organism>